<proteinExistence type="predicted"/>
<evidence type="ECO:0000313" key="1">
    <source>
        <dbReference type="EMBL" id="UOQ74514.1"/>
    </source>
</evidence>
<dbReference type="PROSITE" id="PS51257">
    <property type="entry name" value="PROKAR_LIPOPROTEIN"/>
    <property type="match status" value="1"/>
</dbReference>
<evidence type="ECO:0000313" key="2">
    <source>
        <dbReference type="Proteomes" id="UP000831796"/>
    </source>
</evidence>
<dbReference type="EMBL" id="CP095046">
    <property type="protein sequence ID" value="UOQ74514.1"/>
    <property type="molecule type" value="Genomic_DNA"/>
</dbReference>
<dbReference type="AlphaFoldDB" id="A0A8T9QAF7"/>
<protein>
    <submittedName>
        <fullName evidence="1">Uncharacterized protein</fullName>
    </submittedName>
</protein>
<accession>A0A8T9QAF7</accession>
<sequence length="187" mass="20970">MKRLFYCSVAALAGSCAQPAQPIGSLRFYDFNLEVTILQPAGSLQQRFILANLRPEHAAQQVGWQPGQLQPYTLHVVRYVASTDSHRRRRKLADPRDTVRITLRRGQMDTLYALTTAVFAQPVPHNLAPDHHPAPGPDDISATVDFNLGPHGNRYKVHLPAATHNFALHAYLKRVLAQYKRSHPPIT</sequence>
<dbReference type="RefSeq" id="WP_244677853.1">
    <property type="nucleotide sequence ID" value="NZ_CP095046.1"/>
</dbReference>
<organism evidence="1 2">
    <name type="scientific">Hymenobacter cellulosilyticus</name>
    <dbReference type="NCBI Taxonomy" id="2932248"/>
    <lineage>
        <taxon>Bacteria</taxon>
        <taxon>Pseudomonadati</taxon>
        <taxon>Bacteroidota</taxon>
        <taxon>Cytophagia</taxon>
        <taxon>Cytophagales</taxon>
        <taxon>Hymenobacteraceae</taxon>
        <taxon>Hymenobacter</taxon>
    </lineage>
</organism>
<keyword evidence="2" id="KW-1185">Reference proteome</keyword>
<reference evidence="1" key="1">
    <citation type="submission" date="2022-04" db="EMBL/GenBank/DDBJ databases">
        <title>Hymenobacter sp. isolated from the air.</title>
        <authorList>
            <person name="Won M."/>
            <person name="Lee C.-M."/>
            <person name="Woen H.-Y."/>
            <person name="Kwon S.-W."/>
        </authorList>
    </citation>
    <scope>NUCLEOTIDE SEQUENCE</scope>
    <source>
        <strain evidence="1">5116S-3</strain>
    </source>
</reference>
<dbReference type="Proteomes" id="UP000831796">
    <property type="component" value="Chromosome"/>
</dbReference>
<name>A0A8T9QAF7_9BACT</name>
<gene>
    <name evidence="1" type="ORF">MUN79_11895</name>
</gene>
<dbReference type="KEGG" id="hcu:MUN79_11895"/>